<evidence type="ECO:0000256" key="6">
    <source>
        <dbReference type="ARBA" id="ARBA00022989"/>
    </source>
</evidence>
<feature type="transmembrane region" description="Helical" evidence="10">
    <location>
        <begin position="35"/>
        <end position="53"/>
    </location>
</feature>
<evidence type="ECO:0000313" key="11">
    <source>
        <dbReference type="EMBL" id="RWS24345.1"/>
    </source>
</evidence>
<dbReference type="GO" id="GO:0009922">
    <property type="term" value="F:fatty acid elongase activity"/>
    <property type="evidence" value="ECO:0007669"/>
    <property type="project" value="UniProtKB-EC"/>
</dbReference>
<dbReference type="STRING" id="299467.A0A443SAB3"/>
<evidence type="ECO:0000313" key="12">
    <source>
        <dbReference type="Proteomes" id="UP000288716"/>
    </source>
</evidence>
<evidence type="ECO:0000256" key="4">
    <source>
        <dbReference type="ARBA" id="ARBA00022692"/>
    </source>
</evidence>
<evidence type="ECO:0000256" key="2">
    <source>
        <dbReference type="ARBA" id="ARBA00022516"/>
    </source>
</evidence>
<evidence type="ECO:0000256" key="3">
    <source>
        <dbReference type="ARBA" id="ARBA00022679"/>
    </source>
</evidence>
<protein>
    <recommendedName>
        <fullName evidence="10">Elongation of very long chain fatty acids protein</fullName>
        <ecNumber evidence="10">2.3.1.199</ecNumber>
    </recommendedName>
    <alternativeName>
        <fullName evidence="10">Very-long-chain 3-oxoacyl-CoA synthase</fullName>
    </alternativeName>
</protein>
<dbReference type="GO" id="GO:0030148">
    <property type="term" value="P:sphingolipid biosynthetic process"/>
    <property type="evidence" value="ECO:0007669"/>
    <property type="project" value="TreeGrafter"/>
</dbReference>
<sequence>MNERINDTQLYKIVSVYGIDINFDANFWFNWQNDYWYISIWFSAIYIFSCFAGQKWMQNRNAFNLRFMLSLWSCALAVFSVMGAFTMVPELLFVLRNNGFHSSVCDSSFMKSAQQLFWQWLFAWSKLIEFGDTVFIILRKQKLSFLHLYHHALTLIWCFIFFPTAVGVNRWKAVMNYFVHSFMYSYYSAKAAKINFPKIIPMFITTIQIIQMFVGMLISTYTMALNFGDFASECNISKG</sequence>
<dbReference type="GO" id="GO:0034626">
    <property type="term" value="P:fatty acid elongation, polyunsaturated fatty acid"/>
    <property type="evidence" value="ECO:0007669"/>
    <property type="project" value="TreeGrafter"/>
</dbReference>
<dbReference type="Proteomes" id="UP000288716">
    <property type="component" value="Unassembled WGS sequence"/>
</dbReference>
<comment type="caution">
    <text evidence="11">The sequence shown here is derived from an EMBL/GenBank/DDBJ whole genome shotgun (WGS) entry which is preliminary data.</text>
</comment>
<keyword evidence="3 10" id="KW-0808">Transferase</keyword>
<dbReference type="GO" id="GO:0019367">
    <property type="term" value="P:fatty acid elongation, saturated fatty acid"/>
    <property type="evidence" value="ECO:0007669"/>
    <property type="project" value="TreeGrafter"/>
</dbReference>
<dbReference type="InterPro" id="IPR002076">
    <property type="entry name" value="ELO_fam"/>
</dbReference>
<dbReference type="AlphaFoldDB" id="A0A443SAB3"/>
<proteinExistence type="inferred from homology"/>
<name>A0A443SAB3_9ACAR</name>
<keyword evidence="8 10" id="KW-0472">Membrane</keyword>
<feature type="transmembrane region" description="Helical" evidence="10">
    <location>
        <begin position="145"/>
        <end position="165"/>
    </location>
</feature>
<dbReference type="VEuPathDB" id="VectorBase:LDEU007695"/>
<evidence type="ECO:0000256" key="5">
    <source>
        <dbReference type="ARBA" id="ARBA00022832"/>
    </source>
</evidence>
<gene>
    <name evidence="11" type="ORF">B4U80_06534</name>
</gene>
<dbReference type="GO" id="GO:0042761">
    <property type="term" value="P:very long-chain fatty acid biosynthetic process"/>
    <property type="evidence" value="ECO:0007669"/>
    <property type="project" value="TreeGrafter"/>
</dbReference>
<organism evidence="11 12">
    <name type="scientific">Leptotrombidium deliense</name>
    <dbReference type="NCBI Taxonomy" id="299467"/>
    <lineage>
        <taxon>Eukaryota</taxon>
        <taxon>Metazoa</taxon>
        <taxon>Ecdysozoa</taxon>
        <taxon>Arthropoda</taxon>
        <taxon>Chelicerata</taxon>
        <taxon>Arachnida</taxon>
        <taxon>Acari</taxon>
        <taxon>Acariformes</taxon>
        <taxon>Trombidiformes</taxon>
        <taxon>Prostigmata</taxon>
        <taxon>Anystina</taxon>
        <taxon>Parasitengona</taxon>
        <taxon>Trombiculoidea</taxon>
        <taxon>Trombiculidae</taxon>
        <taxon>Leptotrombidium</taxon>
    </lineage>
</organism>
<dbReference type="Pfam" id="PF01151">
    <property type="entry name" value="ELO"/>
    <property type="match status" value="1"/>
</dbReference>
<keyword evidence="9 10" id="KW-0275">Fatty acid biosynthesis</keyword>
<dbReference type="EC" id="2.3.1.199" evidence="10"/>
<dbReference type="OrthoDB" id="10259681at2759"/>
<keyword evidence="2 10" id="KW-0444">Lipid biosynthesis</keyword>
<comment type="subcellular location">
    <subcellularLocation>
        <location evidence="1">Membrane</location>
        <topology evidence="1">Multi-pass membrane protein</topology>
    </subcellularLocation>
</comment>
<comment type="catalytic activity">
    <reaction evidence="10">
        <text>a very-long-chain acyl-CoA + malonyl-CoA + H(+) = a very-long-chain 3-oxoacyl-CoA + CO2 + CoA</text>
        <dbReference type="Rhea" id="RHEA:32727"/>
        <dbReference type="ChEBI" id="CHEBI:15378"/>
        <dbReference type="ChEBI" id="CHEBI:16526"/>
        <dbReference type="ChEBI" id="CHEBI:57287"/>
        <dbReference type="ChEBI" id="CHEBI:57384"/>
        <dbReference type="ChEBI" id="CHEBI:90725"/>
        <dbReference type="ChEBI" id="CHEBI:90736"/>
        <dbReference type="EC" id="2.3.1.199"/>
    </reaction>
</comment>
<keyword evidence="6 10" id="KW-1133">Transmembrane helix</keyword>
<evidence type="ECO:0000256" key="1">
    <source>
        <dbReference type="ARBA" id="ARBA00004141"/>
    </source>
</evidence>
<accession>A0A443SAB3</accession>
<reference evidence="11 12" key="1">
    <citation type="journal article" date="2018" name="Gigascience">
        <title>Genomes of trombidid mites reveal novel predicted allergens and laterally-transferred genes associated with secondary metabolism.</title>
        <authorList>
            <person name="Dong X."/>
            <person name="Chaisiri K."/>
            <person name="Xia D."/>
            <person name="Armstrong S.D."/>
            <person name="Fang Y."/>
            <person name="Donnelly M.J."/>
            <person name="Kadowaki T."/>
            <person name="McGarry J.W."/>
            <person name="Darby A.C."/>
            <person name="Makepeace B.L."/>
        </authorList>
    </citation>
    <scope>NUCLEOTIDE SEQUENCE [LARGE SCALE GENOMIC DNA]</scope>
    <source>
        <strain evidence="11">UoL-UT</strain>
    </source>
</reference>
<dbReference type="EMBL" id="NCKV01004997">
    <property type="protein sequence ID" value="RWS24345.1"/>
    <property type="molecule type" value="Genomic_DNA"/>
</dbReference>
<dbReference type="GO" id="GO:0005789">
    <property type="term" value="C:endoplasmic reticulum membrane"/>
    <property type="evidence" value="ECO:0007669"/>
    <property type="project" value="TreeGrafter"/>
</dbReference>
<dbReference type="GO" id="GO:0034625">
    <property type="term" value="P:fatty acid elongation, monounsaturated fatty acid"/>
    <property type="evidence" value="ECO:0007669"/>
    <property type="project" value="TreeGrafter"/>
</dbReference>
<evidence type="ECO:0000256" key="8">
    <source>
        <dbReference type="ARBA" id="ARBA00023136"/>
    </source>
</evidence>
<dbReference type="PANTHER" id="PTHR11157">
    <property type="entry name" value="FATTY ACID ACYL TRANSFERASE-RELATED"/>
    <property type="match status" value="1"/>
</dbReference>
<keyword evidence="5 10" id="KW-0276">Fatty acid metabolism</keyword>
<keyword evidence="7 10" id="KW-0443">Lipid metabolism</keyword>
<feature type="transmembrane region" description="Helical" evidence="10">
    <location>
        <begin position="65"/>
        <end position="88"/>
    </location>
</feature>
<comment type="similarity">
    <text evidence="10">Belongs to the ELO family.</text>
</comment>
<keyword evidence="12" id="KW-1185">Reference proteome</keyword>
<feature type="transmembrane region" description="Helical" evidence="10">
    <location>
        <begin position="117"/>
        <end position="138"/>
    </location>
</feature>
<evidence type="ECO:0000256" key="10">
    <source>
        <dbReference type="RuleBase" id="RU361115"/>
    </source>
</evidence>
<feature type="transmembrane region" description="Helical" evidence="10">
    <location>
        <begin position="199"/>
        <end position="218"/>
    </location>
</feature>
<feature type="non-terminal residue" evidence="11">
    <location>
        <position position="239"/>
    </location>
</feature>
<evidence type="ECO:0000256" key="7">
    <source>
        <dbReference type="ARBA" id="ARBA00023098"/>
    </source>
</evidence>
<evidence type="ECO:0000256" key="9">
    <source>
        <dbReference type="ARBA" id="ARBA00023160"/>
    </source>
</evidence>
<keyword evidence="4 10" id="KW-0812">Transmembrane</keyword>
<dbReference type="PANTHER" id="PTHR11157:SF17">
    <property type="entry name" value="ELONGATION OF VERY LONG CHAIN FATTY ACIDS PROTEIN 6"/>
    <property type="match status" value="1"/>
</dbReference>